<name>A0A1N6IYY0_9BURK</name>
<protein>
    <submittedName>
        <fullName evidence="1">Uncharacterized protein</fullName>
    </submittedName>
</protein>
<keyword evidence="2" id="KW-1185">Reference proteome</keyword>
<organism evidence="1 2">
    <name type="scientific">Paraburkholderia phenazinium</name>
    <dbReference type="NCBI Taxonomy" id="60549"/>
    <lineage>
        <taxon>Bacteria</taxon>
        <taxon>Pseudomonadati</taxon>
        <taxon>Pseudomonadota</taxon>
        <taxon>Betaproteobacteria</taxon>
        <taxon>Burkholderiales</taxon>
        <taxon>Burkholderiaceae</taxon>
        <taxon>Paraburkholderia</taxon>
    </lineage>
</organism>
<reference evidence="1 2" key="1">
    <citation type="submission" date="2016-11" db="EMBL/GenBank/DDBJ databases">
        <authorList>
            <person name="Jaros S."/>
            <person name="Januszkiewicz K."/>
            <person name="Wedrychowicz H."/>
        </authorList>
    </citation>
    <scope>NUCLEOTIDE SEQUENCE [LARGE SCALE GENOMIC DNA]</scope>
    <source>
        <strain evidence="1 2">GAS95</strain>
    </source>
</reference>
<gene>
    <name evidence="1" type="ORF">SAMN05444165_2623</name>
</gene>
<evidence type="ECO:0000313" key="1">
    <source>
        <dbReference type="EMBL" id="SIO37187.1"/>
    </source>
</evidence>
<dbReference type="EMBL" id="FSRU01000001">
    <property type="protein sequence ID" value="SIO37187.1"/>
    <property type="molecule type" value="Genomic_DNA"/>
</dbReference>
<dbReference type="Proteomes" id="UP000185151">
    <property type="component" value="Unassembled WGS sequence"/>
</dbReference>
<dbReference type="AlphaFoldDB" id="A0A1N6IYY0"/>
<proteinExistence type="predicted"/>
<evidence type="ECO:0000313" key="2">
    <source>
        <dbReference type="Proteomes" id="UP000185151"/>
    </source>
</evidence>
<accession>A0A1N6IYY0</accession>
<sequence>MKVSRDFGIVVRRAALVSKDVDLSTVMAEFNFQTYFDESSNLISLGPFFGGDAADECMRSLERLGLAYVDDFFIFEGFVPDWCSFEVF</sequence>